<name>A0ABT9GPS0_9GAMM</name>
<accession>A0ABT9GPS0</accession>
<keyword evidence="5 13" id="KW-0444">Lipid biosynthesis</keyword>
<dbReference type="RefSeq" id="WP_305945034.1">
    <property type="nucleotide sequence ID" value="NZ_JAUZVY010000002.1"/>
</dbReference>
<proteinExistence type="inferred from homology"/>
<dbReference type="NCBIfam" id="TIGR00682">
    <property type="entry name" value="lpxK"/>
    <property type="match status" value="1"/>
</dbReference>
<evidence type="ECO:0000256" key="5">
    <source>
        <dbReference type="ARBA" id="ARBA00022516"/>
    </source>
</evidence>
<comment type="similarity">
    <text evidence="13">Belongs to the LpxK family.</text>
</comment>
<evidence type="ECO:0000256" key="3">
    <source>
        <dbReference type="ARBA" id="ARBA00012071"/>
    </source>
</evidence>
<keyword evidence="15" id="KW-1185">Reference proteome</keyword>
<keyword evidence="6 13" id="KW-0441">Lipid A biosynthesis</keyword>
<keyword evidence="8 13" id="KW-0547">Nucleotide-binding</keyword>
<gene>
    <name evidence="13 14" type="primary">lpxK</name>
    <name evidence="14" type="ORF">Q3O59_07885</name>
</gene>
<evidence type="ECO:0000313" key="14">
    <source>
        <dbReference type="EMBL" id="MDP4528946.1"/>
    </source>
</evidence>
<evidence type="ECO:0000256" key="6">
    <source>
        <dbReference type="ARBA" id="ARBA00022556"/>
    </source>
</evidence>
<comment type="pathway">
    <text evidence="2 13">Glycolipid biosynthesis; lipid IV(A) biosynthesis; lipid IV(A) from (3R)-3-hydroxytetradecanoyl-[acyl-carrier-protein] and UDP-N-acetyl-alpha-D-glucosamine: step 6/6.</text>
</comment>
<evidence type="ECO:0000256" key="13">
    <source>
        <dbReference type="HAMAP-Rule" id="MF_00409"/>
    </source>
</evidence>
<evidence type="ECO:0000256" key="7">
    <source>
        <dbReference type="ARBA" id="ARBA00022679"/>
    </source>
</evidence>
<evidence type="ECO:0000256" key="12">
    <source>
        <dbReference type="ARBA" id="ARBA00029757"/>
    </source>
</evidence>
<dbReference type="Pfam" id="PF02606">
    <property type="entry name" value="LpxK"/>
    <property type="match status" value="1"/>
</dbReference>
<evidence type="ECO:0000256" key="4">
    <source>
        <dbReference type="ARBA" id="ARBA00016436"/>
    </source>
</evidence>
<comment type="catalytic activity">
    <reaction evidence="13">
        <text>a lipid A disaccharide + ATP = a lipid IVA + ADP + H(+)</text>
        <dbReference type="Rhea" id="RHEA:67840"/>
        <dbReference type="ChEBI" id="CHEBI:15378"/>
        <dbReference type="ChEBI" id="CHEBI:30616"/>
        <dbReference type="ChEBI" id="CHEBI:176343"/>
        <dbReference type="ChEBI" id="CHEBI:176425"/>
        <dbReference type="ChEBI" id="CHEBI:456216"/>
        <dbReference type="EC" id="2.7.1.130"/>
    </reaction>
</comment>
<comment type="function">
    <text evidence="1 13">Transfers the gamma-phosphate of ATP to the 4'-position of a tetraacyldisaccharide 1-phosphate intermediate (termed DS-1-P) to form tetraacyldisaccharide 1,4'-bis-phosphate (lipid IVA).</text>
</comment>
<keyword evidence="9 13" id="KW-0418">Kinase</keyword>
<dbReference type="PANTHER" id="PTHR42724">
    <property type="entry name" value="TETRAACYLDISACCHARIDE 4'-KINASE"/>
    <property type="match status" value="1"/>
</dbReference>
<evidence type="ECO:0000256" key="10">
    <source>
        <dbReference type="ARBA" id="ARBA00022840"/>
    </source>
</evidence>
<dbReference type="Proteomes" id="UP001236258">
    <property type="component" value="Unassembled WGS sequence"/>
</dbReference>
<dbReference type="EC" id="2.7.1.130" evidence="3 13"/>
<reference evidence="14 15" key="1">
    <citation type="submission" date="2023-08" db="EMBL/GenBank/DDBJ databases">
        <authorList>
            <person name="Joshi A."/>
            <person name="Thite S."/>
        </authorList>
    </citation>
    <scope>NUCLEOTIDE SEQUENCE [LARGE SCALE GENOMIC DNA]</scope>
    <source>
        <strain evidence="14 15">1E1</strain>
    </source>
</reference>
<protein>
    <recommendedName>
        <fullName evidence="4 13">Tetraacyldisaccharide 4'-kinase</fullName>
        <ecNumber evidence="3 13">2.7.1.130</ecNumber>
    </recommendedName>
    <alternativeName>
        <fullName evidence="12 13">Lipid A 4'-kinase</fullName>
    </alternativeName>
</protein>
<evidence type="ECO:0000256" key="8">
    <source>
        <dbReference type="ARBA" id="ARBA00022741"/>
    </source>
</evidence>
<feature type="binding site" evidence="13">
    <location>
        <begin position="56"/>
        <end position="63"/>
    </location>
    <ligand>
        <name>ATP</name>
        <dbReference type="ChEBI" id="CHEBI:30616"/>
    </ligand>
</feature>
<evidence type="ECO:0000256" key="11">
    <source>
        <dbReference type="ARBA" id="ARBA00023098"/>
    </source>
</evidence>
<keyword evidence="11 13" id="KW-0443">Lipid metabolism</keyword>
<evidence type="ECO:0000256" key="1">
    <source>
        <dbReference type="ARBA" id="ARBA00002274"/>
    </source>
</evidence>
<dbReference type="PANTHER" id="PTHR42724:SF1">
    <property type="entry name" value="TETRAACYLDISACCHARIDE 4'-KINASE, MITOCHONDRIAL-RELATED"/>
    <property type="match status" value="1"/>
</dbReference>
<dbReference type="GO" id="GO:0009029">
    <property type="term" value="F:lipid-A 4'-kinase activity"/>
    <property type="evidence" value="ECO:0007669"/>
    <property type="project" value="UniProtKB-EC"/>
</dbReference>
<dbReference type="InterPro" id="IPR003758">
    <property type="entry name" value="LpxK"/>
</dbReference>
<evidence type="ECO:0000256" key="2">
    <source>
        <dbReference type="ARBA" id="ARBA00004870"/>
    </source>
</evidence>
<evidence type="ECO:0000256" key="9">
    <source>
        <dbReference type="ARBA" id="ARBA00022777"/>
    </source>
</evidence>
<sequence length="330" mass="36280">MSLEQAWYRSSRWCWLLLPLSWLFAVVAAARRYAYQQGWLRSESLPVPVLVVGNISVGGTGKTPFTLWLCRWLQQQGYRPGIISRGYGARITDPVVVSPDHTAAEVGDEPLLLARQSGCPVVVCPDRLAAGRALLAAQRCDLIISDDGLQHYRLQRSFEVVLIDGQRGFGNGFLLPAGPLREPVSRLNSADLVIANSGSHPLAQGKMSLKVQAVRPLLADDAQAETVLPTSSAVHLLAAIGNPERFAITVQQAGYSIAERFFFPDHHDFTEQELLSLPTPLLMTAKDAVKCQAFAKAGWFYLEVEAELDRESQQQLAAWLAAHCPKTELP</sequence>
<keyword evidence="10 13" id="KW-0067">ATP-binding</keyword>
<dbReference type="SUPFAM" id="SSF52540">
    <property type="entry name" value="P-loop containing nucleoside triphosphate hydrolases"/>
    <property type="match status" value="1"/>
</dbReference>
<keyword evidence="7 13" id="KW-0808">Transferase</keyword>
<dbReference type="InterPro" id="IPR027417">
    <property type="entry name" value="P-loop_NTPase"/>
</dbReference>
<dbReference type="EMBL" id="JAUZVY010000002">
    <property type="protein sequence ID" value="MDP4528946.1"/>
    <property type="molecule type" value="Genomic_DNA"/>
</dbReference>
<dbReference type="HAMAP" id="MF_00409">
    <property type="entry name" value="LpxK"/>
    <property type="match status" value="1"/>
</dbReference>
<comment type="caution">
    <text evidence="14">The sequence shown here is derived from an EMBL/GenBank/DDBJ whole genome shotgun (WGS) entry which is preliminary data.</text>
</comment>
<evidence type="ECO:0000313" key="15">
    <source>
        <dbReference type="Proteomes" id="UP001236258"/>
    </source>
</evidence>
<organism evidence="14 15">
    <name type="scientific">Alkalimonas delamerensis</name>
    <dbReference type="NCBI Taxonomy" id="265981"/>
    <lineage>
        <taxon>Bacteria</taxon>
        <taxon>Pseudomonadati</taxon>
        <taxon>Pseudomonadota</taxon>
        <taxon>Gammaproteobacteria</taxon>
        <taxon>Alkalimonas</taxon>
    </lineage>
</organism>